<dbReference type="InterPro" id="IPR018891">
    <property type="entry name" value="AIPR_C"/>
</dbReference>
<dbReference type="Pfam" id="PF10592">
    <property type="entry name" value="AIPR"/>
    <property type="match status" value="1"/>
</dbReference>
<feature type="domain" description="Abortive infection phage resistance protein N-terminal" evidence="2">
    <location>
        <begin position="29"/>
        <end position="181"/>
    </location>
</feature>
<dbReference type="OrthoDB" id="9806213at2"/>
<evidence type="ECO:0000259" key="1">
    <source>
        <dbReference type="Pfam" id="PF10592"/>
    </source>
</evidence>
<protein>
    <submittedName>
        <fullName evidence="3">AIPR protein</fullName>
    </submittedName>
</protein>
<keyword evidence="4" id="KW-1185">Reference proteome</keyword>
<evidence type="ECO:0000313" key="3">
    <source>
        <dbReference type="EMBL" id="KEQ23277.1"/>
    </source>
</evidence>
<comment type="caution">
    <text evidence="3">The sequence shown here is derived from an EMBL/GenBank/DDBJ whole genome shotgun (WGS) entry which is preliminary data.</text>
</comment>
<organism evidence="3 4">
    <name type="scientific">Paenibacillus tyrfis</name>
    <dbReference type="NCBI Taxonomy" id="1501230"/>
    <lineage>
        <taxon>Bacteria</taxon>
        <taxon>Bacillati</taxon>
        <taxon>Bacillota</taxon>
        <taxon>Bacilli</taxon>
        <taxon>Bacillales</taxon>
        <taxon>Paenibacillaceae</taxon>
        <taxon>Paenibacillus</taxon>
    </lineage>
</organism>
<dbReference type="eggNOG" id="ENOG502Z7VT">
    <property type="taxonomic scope" value="Bacteria"/>
</dbReference>
<evidence type="ECO:0000313" key="4">
    <source>
        <dbReference type="Proteomes" id="UP000028123"/>
    </source>
</evidence>
<evidence type="ECO:0000259" key="2">
    <source>
        <dbReference type="Pfam" id="PF22879"/>
    </source>
</evidence>
<dbReference type="AlphaFoldDB" id="A0A081NXV4"/>
<feature type="domain" description="Abortive phage infection protein C-terminal" evidence="1">
    <location>
        <begin position="241"/>
        <end position="565"/>
    </location>
</feature>
<dbReference type="Pfam" id="PF22879">
    <property type="entry name" value="AIPR_N"/>
    <property type="match status" value="1"/>
</dbReference>
<sequence>MELQEFRKELLEDVRSTAAAYGEGSSAAFVGIVSNYLINAEVLPDFEPAFFIGTGLRNRKLRIDGYALDDFDYTMNLIVADYVGEDKERTLTRSEAEQIFEWPIRFLDEAYNYNLHEKVEISSSAADLIDILRNNTDRIRKFRVLLYTDGFMSGRIESFPIRDFEGVSAEFQIWDVERLYKMFLADSGRENIEIDFTQYSAQGIPCLDTSNYGEDSYRCFLGVIPGTVVADVYDRYGAQLLEGNVRSFLSTKVAVNKKIRETILNSPRMFFAFNNGISATAAEVTIESTSEGKFITSVKDFQIINGGQTTASLSNARYKDKADLSAISLQMKLTVINADLDETHNLMQKISRSSNSQNKVSDADFFSTHPFHIRMEQISRRLFAPAIGGAQHDTHWFYERARGQYLQAQMRMTKAERNRFLTQNPKHQLITKTDLAKARNSWRGLPHAVSKGAQSNFNEFAQWVDDEWSLSDESFNERYFQESLALYILFKHVEKLVTKQTWYEQGYRANIVTYSIALLAHLIKKQYPTNTLDLQIIWNRQEVPELITNQLSKLSKLVLDSITDPSRGIANVTQWCKREACWNRIKEQDISLDTGIETLLIDVNNAKSEARRARKDQKMVTGIEAQTKVVNYGADYWKRVQLFVAEKKIPYHTEAESLKIACQMPAKLPNSVHSQKLLSLLSKAVSEGWKED</sequence>
<dbReference type="RefSeq" id="WP_036689515.1">
    <property type="nucleotide sequence ID" value="NZ_JNVM01000024.1"/>
</dbReference>
<name>A0A081NXV4_9BACL</name>
<accession>A0A081NXV4</accession>
<dbReference type="Proteomes" id="UP000028123">
    <property type="component" value="Unassembled WGS sequence"/>
</dbReference>
<proteinExistence type="predicted"/>
<dbReference type="InterPro" id="IPR055101">
    <property type="entry name" value="AIPR_N"/>
</dbReference>
<dbReference type="EMBL" id="JNVM01000024">
    <property type="protein sequence ID" value="KEQ23277.1"/>
    <property type="molecule type" value="Genomic_DNA"/>
</dbReference>
<reference evidence="3 4" key="1">
    <citation type="submission" date="2014-06" db="EMBL/GenBank/DDBJ databases">
        <title>Draft genome sequence of Paenibacillus sp. MSt1.</title>
        <authorList>
            <person name="Aw Y.K."/>
            <person name="Ong K.S."/>
            <person name="Gan H.M."/>
            <person name="Lee S.M."/>
        </authorList>
    </citation>
    <scope>NUCLEOTIDE SEQUENCE [LARGE SCALE GENOMIC DNA]</scope>
    <source>
        <strain evidence="3 4">MSt1</strain>
    </source>
</reference>
<gene>
    <name evidence="3" type="ORF">ET33_18160</name>
</gene>